<gene>
    <name evidence="3" type="ORF">DCO61_11880</name>
    <name evidence="4" type="ORF">LS64_004025</name>
</gene>
<organism evidence="4 5">
    <name type="scientific">Helicobacter saguini</name>
    <dbReference type="NCBI Taxonomy" id="1548018"/>
    <lineage>
        <taxon>Bacteria</taxon>
        <taxon>Pseudomonadati</taxon>
        <taxon>Campylobacterota</taxon>
        <taxon>Epsilonproteobacteria</taxon>
        <taxon>Campylobacterales</taxon>
        <taxon>Helicobacteraceae</taxon>
        <taxon>Helicobacter</taxon>
    </lineage>
</organism>
<dbReference type="InterPro" id="IPR058790">
    <property type="entry name" value="BSH_CusB"/>
</dbReference>
<dbReference type="EMBL" id="QBIU01000002">
    <property type="protein sequence ID" value="MWV70661.1"/>
    <property type="molecule type" value="Genomic_DNA"/>
</dbReference>
<evidence type="ECO:0000313" key="5">
    <source>
        <dbReference type="Proteomes" id="UP000029714"/>
    </source>
</evidence>
<dbReference type="GO" id="GO:0046914">
    <property type="term" value="F:transition metal ion binding"/>
    <property type="evidence" value="ECO:0007669"/>
    <property type="project" value="TreeGrafter"/>
</dbReference>
<dbReference type="OrthoDB" id="9806939at2"/>
<dbReference type="Gene3D" id="2.40.30.170">
    <property type="match status" value="1"/>
</dbReference>
<dbReference type="Pfam" id="PF25919">
    <property type="entry name" value="BSH_CusB"/>
    <property type="match status" value="1"/>
</dbReference>
<dbReference type="Proteomes" id="UP000477070">
    <property type="component" value="Unassembled WGS sequence"/>
</dbReference>
<accession>A0A347VP93</accession>
<evidence type="ECO:0000313" key="4">
    <source>
        <dbReference type="EMBL" id="TLD94698.1"/>
    </source>
</evidence>
<dbReference type="Proteomes" id="UP000029714">
    <property type="component" value="Unassembled WGS sequence"/>
</dbReference>
<reference evidence="4 5" key="1">
    <citation type="journal article" date="2014" name="Genome Announc.">
        <title>Draft genome sequences of eight enterohepatic helicobacter species isolated from both laboratory and wild rodents.</title>
        <authorList>
            <person name="Sheh A."/>
            <person name="Shen Z."/>
            <person name="Fox J.G."/>
        </authorList>
    </citation>
    <scope>NUCLEOTIDE SEQUENCE [LARGE SCALE GENOMIC DNA]</scope>
    <source>
        <strain evidence="4 5">MIT 97-6194</strain>
    </source>
</reference>
<dbReference type="SUPFAM" id="SSF111369">
    <property type="entry name" value="HlyD-like secretion proteins"/>
    <property type="match status" value="1"/>
</dbReference>
<keyword evidence="1" id="KW-0813">Transport</keyword>
<reference evidence="4 5" key="2">
    <citation type="journal article" date="2016" name="Infect. Immun.">
        <title>Helicobacter saguini, a Novel Helicobacter Isolated from Cotton-Top Tamarins with Ulcerative Colitis, Has Proinflammatory Properties and Induces Typhlocolitis and Dysplasia in Gnotobiotic IL-10-/- Mice.</title>
        <authorList>
            <person name="Shen Z."/>
            <person name="Mannion A."/>
            <person name="Whary M.T."/>
            <person name="Muthupalani S."/>
            <person name="Sheh A."/>
            <person name="Feng Y."/>
            <person name="Gong G."/>
            <person name="Vandamme P."/>
            <person name="Holcombe H.R."/>
            <person name="Paster B.J."/>
            <person name="Fox J.G."/>
        </authorList>
    </citation>
    <scope>NUCLEOTIDE SEQUENCE [LARGE SCALE GENOMIC DNA]</scope>
    <source>
        <strain evidence="4 5">MIT 97-6194</strain>
    </source>
</reference>
<dbReference type="GO" id="GO:0030288">
    <property type="term" value="C:outer membrane-bounded periplasmic space"/>
    <property type="evidence" value="ECO:0007669"/>
    <property type="project" value="TreeGrafter"/>
</dbReference>
<dbReference type="PANTHER" id="PTHR30097">
    <property type="entry name" value="CATION EFFLUX SYSTEM PROTEIN CUSB"/>
    <property type="match status" value="1"/>
</dbReference>
<dbReference type="AlphaFoldDB" id="A0A347VP93"/>
<dbReference type="InterPro" id="IPR051909">
    <property type="entry name" value="MFP_Cation_Efflux"/>
</dbReference>
<comment type="caution">
    <text evidence="4">The sequence shown here is derived from an EMBL/GenBank/DDBJ whole genome shotgun (WGS) entry which is preliminary data.</text>
</comment>
<sequence length="367" mass="41801">MKKLSIFIIFIAILLGQDSKNIESNLQDSKDSMNLDSSKIESKSKKSSKNTNFIESKNFKIPVVSVKKEKISESKSYYAKLEADQSQIFSIVTRTDGFLQQLFVSQIYEKVRKNEALFTFYSPELIDAQSEYLVTSRYNHGHLARQKLELLGVNNKEIAKLNKGKILNEVTFYSPIDGVIFSKNFNAGSGVKKGDEIFKIVNLDSLWVVANINQEDLGFIQTLDSKKLENLEQNAIKSYVILDSFKTKIPIKFDIIYPNVTNNFVQVRFILDNKNAEFFPNMFAKVVIESVPKERLILPKSAILQKNKKNYVFVASDDEFLVQEIEAKRILGSDFFEIIDGLEVGEIVAKNALFMLDSDAQNNGDFE</sequence>
<evidence type="ECO:0000313" key="6">
    <source>
        <dbReference type="Proteomes" id="UP000477070"/>
    </source>
</evidence>
<evidence type="ECO:0000313" key="3">
    <source>
        <dbReference type="EMBL" id="MWV70661.1"/>
    </source>
</evidence>
<feature type="domain" description="CusB-like barrel-sandwich hybrid" evidence="2">
    <location>
        <begin position="91"/>
        <end position="200"/>
    </location>
</feature>
<reference evidence="3 6" key="4">
    <citation type="submission" date="2019-12" db="EMBL/GenBank/DDBJ databases">
        <title>Multi-Generational Helicobacter saguini Isolates.</title>
        <authorList>
            <person name="Mannion A."/>
            <person name="Shen Z."/>
            <person name="Fox J.G."/>
        </authorList>
    </citation>
    <scope>NUCLEOTIDE SEQUENCE [LARGE SCALE GENOMIC DNA]</scope>
    <source>
        <strain evidence="3">16-048</strain>
        <strain evidence="6">16-048 (F4)</strain>
    </source>
</reference>
<dbReference type="Gene3D" id="2.40.420.20">
    <property type="match status" value="1"/>
</dbReference>
<keyword evidence="5" id="KW-1185">Reference proteome</keyword>
<name>A0A347VP93_9HELI</name>
<dbReference type="GO" id="GO:0015679">
    <property type="term" value="P:plasma membrane copper ion transport"/>
    <property type="evidence" value="ECO:0007669"/>
    <property type="project" value="TreeGrafter"/>
</dbReference>
<reference evidence="4" key="3">
    <citation type="submission" date="2018-04" db="EMBL/GenBank/DDBJ databases">
        <authorList>
            <person name="Sheh A."/>
            <person name="Shen Z."/>
            <person name="Mannion A.J."/>
            <person name="Fox J.G."/>
        </authorList>
    </citation>
    <scope>NUCLEOTIDE SEQUENCE</scope>
    <source>
        <strain evidence="4">MIT 97-6194</strain>
    </source>
</reference>
<dbReference type="GO" id="GO:0060003">
    <property type="term" value="P:copper ion export"/>
    <property type="evidence" value="ECO:0007669"/>
    <property type="project" value="TreeGrafter"/>
</dbReference>
<dbReference type="RefSeq" id="WP_118949341.1">
    <property type="nucleotide sequence ID" value="NZ_JRMP02000005.1"/>
</dbReference>
<evidence type="ECO:0000256" key="1">
    <source>
        <dbReference type="ARBA" id="ARBA00022448"/>
    </source>
</evidence>
<protein>
    <submittedName>
        <fullName evidence="4">HlyD family efflux transporter periplasmic adaptor subunit</fullName>
    </submittedName>
</protein>
<evidence type="ECO:0000259" key="2">
    <source>
        <dbReference type="Pfam" id="PF25919"/>
    </source>
</evidence>
<proteinExistence type="predicted"/>
<dbReference type="PANTHER" id="PTHR30097:SF15">
    <property type="entry name" value="CATION EFFLUX SYSTEM PROTEIN CUSB"/>
    <property type="match status" value="1"/>
</dbReference>
<dbReference type="EMBL" id="JRMP02000005">
    <property type="protein sequence ID" value="TLD94698.1"/>
    <property type="molecule type" value="Genomic_DNA"/>
</dbReference>